<keyword evidence="5" id="KW-0732">Signal</keyword>
<evidence type="ECO:0000313" key="7">
    <source>
        <dbReference type="EMBL" id="CAG9861218.1"/>
    </source>
</evidence>
<accession>A0A9N9XNN9</accession>
<evidence type="ECO:0000313" key="8">
    <source>
        <dbReference type="Proteomes" id="UP001153712"/>
    </source>
</evidence>
<dbReference type="EMBL" id="OU900097">
    <property type="protein sequence ID" value="CAG9861218.1"/>
    <property type="molecule type" value="Genomic_DNA"/>
</dbReference>
<dbReference type="Gene3D" id="3.40.50.1820">
    <property type="entry name" value="alpha/beta hydrolase"/>
    <property type="match status" value="1"/>
</dbReference>
<dbReference type="OrthoDB" id="199913at2759"/>
<reference evidence="7" key="1">
    <citation type="submission" date="2022-01" db="EMBL/GenBank/DDBJ databases">
        <authorList>
            <person name="King R."/>
        </authorList>
    </citation>
    <scope>NUCLEOTIDE SEQUENCE</scope>
</reference>
<name>A0A9N9XNN9_PHYSR</name>
<proteinExistence type="inferred from homology"/>
<evidence type="ECO:0000256" key="5">
    <source>
        <dbReference type="SAM" id="SignalP"/>
    </source>
</evidence>
<dbReference type="PRINTS" id="PR00821">
    <property type="entry name" value="TAGLIPASE"/>
</dbReference>
<evidence type="ECO:0000256" key="3">
    <source>
        <dbReference type="ARBA" id="ARBA00022525"/>
    </source>
</evidence>
<dbReference type="Pfam" id="PF00151">
    <property type="entry name" value="Lipase"/>
    <property type="match status" value="1"/>
</dbReference>
<gene>
    <name evidence="7" type="ORF">PHYEVI_LOCUS7561</name>
</gene>
<evidence type="ECO:0000256" key="4">
    <source>
        <dbReference type="RuleBase" id="RU004262"/>
    </source>
</evidence>
<comment type="subcellular location">
    <subcellularLocation>
        <location evidence="1">Secreted</location>
    </subcellularLocation>
</comment>
<protein>
    <recommendedName>
        <fullName evidence="6">Lipase domain-containing protein</fullName>
    </recommendedName>
</protein>
<dbReference type="Proteomes" id="UP001153712">
    <property type="component" value="Chromosome 4"/>
</dbReference>
<dbReference type="PANTHER" id="PTHR11610">
    <property type="entry name" value="LIPASE"/>
    <property type="match status" value="1"/>
</dbReference>
<comment type="similarity">
    <text evidence="2 4">Belongs to the AB hydrolase superfamily. Lipase family.</text>
</comment>
<organism evidence="7 8">
    <name type="scientific">Phyllotreta striolata</name>
    <name type="common">Striped flea beetle</name>
    <name type="synonym">Crioceris striolata</name>
    <dbReference type="NCBI Taxonomy" id="444603"/>
    <lineage>
        <taxon>Eukaryota</taxon>
        <taxon>Metazoa</taxon>
        <taxon>Ecdysozoa</taxon>
        <taxon>Arthropoda</taxon>
        <taxon>Hexapoda</taxon>
        <taxon>Insecta</taxon>
        <taxon>Pterygota</taxon>
        <taxon>Neoptera</taxon>
        <taxon>Endopterygota</taxon>
        <taxon>Coleoptera</taxon>
        <taxon>Polyphaga</taxon>
        <taxon>Cucujiformia</taxon>
        <taxon>Chrysomeloidea</taxon>
        <taxon>Chrysomelidae</taxon>
        <taxon>Galerucinae</taxon>
        <taxon>Alticini</taxon>
        <taxon>Phyllotreta</taxon>
    </lineage>
</organism>
<dbReference type="GO" id="GO:0016298">
    <property type="term" value="F:lipase activity"/>
    <property type="evidence" value="ECO:0007669"/>
    <property type="project" value="InterPro"/>
</dbReference>
<feature type="signal peptide" evidence="5">
    <location>
        <begin position="1"/>
        <end position="21"/>
    </location>
</feature>
<dbReference type="SUPFAM" id="SSF53474">
    <property type="entry name" value="alpha/beta-Hydrolases"/>
    <property type="match status" value="1"/>
</dbReference>
<dbReference type="GO" id="GO:0005615">
    <property type="term" value="C:extracellular space"/>
    <property type="evidence" value="ECO:0007669"/>
    <property type="project" value="TreeGrafter"/>
</dbReference>
<keyword evidence="8" id="KW-1185">Reference proteome</keyword>
<dbReference type="InterPro" id="IPR029058">
    <property type="entry name" value="AB_hydrolase_fold"/>
</dbReference>
<dbReference type="InterPro" id="IPR000734">
    <property type="entry name" value="TAG_lipase"/>
</dbReference>
<evidence type="ECO:0000256" key="2">
    <source>
        <dbReference type="ARBA" id="ARBA00010701"/>
    </source>
</evidence>
<sequence>MNLPSVIFTTFIISLYSEILGVEVDEYALKFFFYGRKNQTRGIPSNISNRSNISKTSFSTRKDTFFIIHGWQDSVNSTSSVSIKEAILRNHKANVFLVYWDEVAKESYLKVVSKIEKLGTLLGTSINKFVNTSKLKLDTTTLVGHSLGAHIAGTAGAALNGKVGVIVGLDPAGVGYSSSTKSKLNASNAKFVHVIHTCGKGFGTMMPMGHADYYPNGGGLQPMCRLLNFNCSHNKALKYYVESLGRGVFRARKCDSYDDFNKGKCDNSTSSLMGNYKIDKKANGTYYLKTNLKPPYALNVKAH</sequence>
<evidence type="ECO:0000259" key="6">
    <source>
        <dbReference type="Pfam" id="PF00151"/>
    </source>
</evidence>
<feature type="domain" description="Lipase" evidence="6">
    <location>
        <begin position="25"/>
        <end position="296"/>
    </location>
</feature>
<evidence type="ECO:0000256" key="1">
    <source>
        <dbReference type="ARBA" id="ARBA00004613"/>
    </source>
</evidence>
<dbReference type="AlphaFoldDB" id="A0A9N9XNN9"/>
<keyword evidence="3" id="KW-0964">Secreted</keyword>
<dbReference type="InterPro" id="IPR013818">
    <property type="entry name" value="Lipase"/>
</dbReference>
<feature type="chain" id="PRO_5040459397" description="Lipase domain-containing protein" evidence="5">
    <location>
        <begin position="22"/>
        <end position="303"/>
    </location>
</feature>
<dbReference type="GO" id="GO:0016042">
    <property type="term" value="P:lipid catabolic process"/>
    <property type="evidence" value="ECO:0007669"/>
    <property type="project" value="TreeGrafter"/>
</dbReference>